<evidence type="ECO:0000256" key="1">
    <source>
        <dbReference type="SAM" id="MobiDB-lite"/>
    </source>
</evidence>
<dbReference type="PANTHER" id="PTHR45913:SF10">
    <property type="entry name" value="DUF4371 DOMAIN-CONTAINING PROTEIN"/>
    <property type="match status" value="1"/>
</dbReference>
<protein>
    <submittedName>
        <fullName evidence="2">Uncharacterized protein</fullName>
    </submittedName>
</protein>
<sequence>MSRRSRSRWRRPLRLQKEKEVADEEEREERKKVPRKNLRMQRRKKKEKMPKKLRMRRKMKREFLALLLEVDSTYSGLLMYNNVRWLSRGKVLERFVECFEEIKERVPDPRSSSRLKRPALLRLALQKMLVAELGVTDCVAAGTSFPPAAVFLWPPARSERLPIGVPLGVADRAGGRCSDRRVARGKLLLAENWCQQPGEGKVYCTKLRATVS</sequence>
<feature type="compositionally biased region" description="Basic residues" evidence="1">
    <location>
        <begin position="32"/>
        <end position="54"/>
    </location>
</feature>
<accession>A0AA40HYQ9</accession>
<comment type="caution">
    <text evidence="2">The sequence shown here is derived from an EMBL/GenBank/DDBJ whole genome shotgun (WGS) entry which is preliminary data.</text>
</comment>
<gene>
    <name evidence="2" type="ORF">QTO34_018374</name>
</gene>
<evidence type="ECO:0000313" key="2">
    <source>
        <dbReference type="EMBL" id="KAK1339817.1"/>
    </source>
</evidence>
<dbReference type="Proteomes" id="UP001177744">
    <property type="component" value="Unassembled WGS sequence"/>
</dbReference>
<evidence type="ECO:0000313" key="3">
    <source>
        <dbReference type="Proteomes" id="UP001177744"/>
    </source>
</evidence>
<reference evidence="2" key="1">
    <citation type="submission" date="2023-06" db="EMBL/GenBank/DDBJ databases">
        <title>Reference genome for the Northern bat (Eptesicus nilssonii), a most northern bat species.</title>
        <authorList>
            <person name="Laine V.N."/>
            <person name="Pulliainen A.T."/>
            <person name="Lilley T.M."/>
        </authorList>
    </citation>
    <scope>NUCLEOTIDE SEQUENCE</scope>
    <source>
        <strain evidence="2">BLF_Eptnil</strain>
        <tissue evidence="2">Kidney</tissue>
    </source>
</reference>
<dbReference type="EMBL" id="JAULJE010000008">
    <property type="protein sequence ID" value="KAK1339817.1"/>
    <property type="molecule type" value="Genomic_DNA"/>
</dbReference>
<proteinExistence type="predicted"/>
<dbReference type="AlphaFoldDB" id="A0AA40HYQ9"/>
<keyword evidence="3" id="KW-1185">Reference proteome</keyword>
<organism evidence="2 3">
    <name type="scientific">Cnephaeus nilssonii</name>
    <name type="common">Northern bat</name>
    <name type="synonym">Eptesicus nilssonii</name>
    <dbReference type="NCBI Taxonomy" id="3371016"/>
    <lineage>
        <taxon>Eukaryota</taxon>
        <taxon>Metazoa</taxon>
        <taxon>Chordata</taxon>
        <taxon>Craniata</taxon>
        <taxon>Vertebrata</taxon>
        <taxon>Euteleostomi</taxon>
        <taxon>Mammalia</taxon>
        <taxon>Eutheria</taxon>
        <taxon>Laurasiatheria</taxon>
        <taxon>Chiroptera</taxon>
        <taxon>Yangochiroptera</taxon>
        <taxon>Vespertilionidae</taxon>
        <taxon>Cnephaeus</taxon>
    </lineage>
</organism>
<dbReference type="PANTHER" id="PTHR45913">
    <property type="entry name" value="EPM2A-INTERACTING PROTEIN 1"/>
    <property type="match status" value="1"/>
</dbReference>
<feature type="region of interest" description="Disordered" evidence="1">
    <location>
        <begin position="16"/>
        <end position="54"/>
    </location>
</feature>
<name>A0AA40HYQ9_CNENI</name>